<dbReference type="STRING" id="604088.SAMN04488060_2135"/>
<feature type="transmembrane region" description="Helical" evidence="1">
    <location>
        <begin position="6"/>
        <end position="28"/>
    </location>
</feature>
<dbReference type="EMBL" id="FOWZ01000003">
    <property type="protein sequence ID" value="SFP25949.1"/>
    <property type="molecule type" value="Genomic_DNA"/>
</dbReference>
<accession>A0A1I5NVW0</accession>
<proteinExistence type="predicted"/>
<keyword evidence="1" id="KW-0472">Membrane</keyword>
<feature type="transmembrane region" description="Helical" evidence="1">
    <location>
        <begin position="84"/>
        <end position="103"/>
    </location>
</feature>
<keyword evidence="1" id="KW-0812">Transmembrane</keyword>
<evidence type="ECO:0008006" key="4">
    <source>
        <dbReference type="Google" id="ProtNLM"/>
    </source>
</evidence>
<feature type="transmembrane region" description="Helical" evidence="1">
    <location>
        <begin position="49"/>
        <end position="72"/>
    </location>
</feature>
<sequence length="117" mass="13332">MTLLGSLGLVIIALALQYGHACWLDLRLPRRKKLPVWLRGGPVMFRRRTALYCYPLFSTALALLLLCIAAMQDVAPGPRSRLEIMLAIGGAMMVFAFVQVVNWRMLMRWFERGEPRV</sequence>
<evidence type="ECO:0000256" key="1">
    <source>
        <dbReference type="SAM" id="Phobius"/>
    </source>
</evidence>
<organism evidence="2 3">
    <name type="scientific">Qipengyuania nanhaisediminis</name>
    <dbReference type="NCBI Taxonomy" id="604088"/>
    <lineage>
        <taxon>Bacteria</taxon>
        <taxon>Pseudomonadati</taxon>
        <taxon>Pseudomonadota</taxon>
        <taxon>Alphaproteobacteria</taxon>
        <taxon>Sphingomonadales</taxon>
        <taxon>Erythrobacteraceae</taxon>
        <taxon>Qipengyuania</taxon>
    </lineage>
</organism>
<keyword evidence="1" id="KW-1133">Transmembrane helix</keyword>
<name>A0A1I5NVW0_9SPHN</name>
<evidence type="ECO:0000313" key="2">
    <source>
        <dbReference type="EMBL" id="SFP25949.1"/>
    </source>
</evidence>
<dbReference type="Proteomes" id="UP000199331">
    <property type="component" value="Unassembled WGS sequence"/>
</dbReference>
<reference evidence="3" key="1">
    <citation type="submission" date="2016-10" db="EMBL/GenBank/DDBJ databases">
        <authorList>
            <person name="Varghese N."/>
            <person name="Submissions S."/>
        </authorList>
    </citation>
    <scope>NUCLEOTIDE SEQUENCE [LARGE SCALE GENOMIC DNA]</scope>
    <source>
        <strain evidence="3">CGMCC 1.7715</strain>
    </source>
</reference>
<gene>
    <name evidence="2" type="ORF">SAMN04488060_2135</name>
</gene>
<evidence type="ECO:0000313" key="3">
    <source>
        <dbReference type="Proteomes" id="UP000199331"/>
    </source>
</evidence>
<protein>
    <recommendedName>
        <fullName evidence="4">SdpI/YhfL protein family protein</fullName>
    </recommendedName>
</protein>
<keyword evidence="3" id="KW-1185">Reference proteome</keyword>
<dbReference type="AlphaFoldDB" id="A0A1I5NVW0"/>